<dbReference type="eggNOG" id="KOG0757">
    <property type="taxonomic scope" value="Eukaryota"/>
</dbReference>
<dbReference type="PANTHER" id="PTHR45829:SF1">
    <property type="entry name" value="CARRIER PROTEIN, PUTATIVE (AFU_ORTHOLOGUE AFUA_4G06780)-RELATED"/>
    <property type="match status" value="1"/>
</dbReference>
<keyword evidence="7" id="KW-0496">Mitochondrion</keyword>
<reference evidence="13 14" key="1">
    <citation type="journal article" date="2011" name="Genome Biol.">
        <title>Comparative genome sequence analysis underscores mycoparasitism as the ancestral life style of Trichoderma.</title>
        <authorList>
            <person name="Kubicek C.P."/>
            <person name="Herrera-Estrella A."/>
            <person name="Seidl-Seiboth V."/>
            <person name="Martinez D.A."/>
            <person name="Druzhinina I.S."/>
            <person name="Thon M."/>
            <person name="Zeilinger S."/>
            <person name="Casas-Flores S."/>
            <person name="Horwitz B.A."/>
            <person name="Mukherjee P.K."/>
            <person name="Mukherjee M."/>
            <person name="Kredics L."/>
            <person name="Alcaraz L.D."/>
            <person name="Aerts A."/>
            <person name="Antal Z."/>
            <person name="Atanasova L."/>
            <person name="Cervantes-Badillo M.G."/>
            <person name="Challacombe J."/>
            <person name="Chertkov O."/>
            <person name="McCluskey K."/>
            <person name="Coulpier F."/>
            <person name="Deshpande N."/>
            <person name="von Doehren H."/>
            <person name="Ebbole D.J."/>
            <person name="Esquivel-Naranjo E.U."/>
            <person name="Fekete E."/>
            <person name="Flipphi M."/>
            <person name="Glaser F."/>
            <person name="Gomez-Rodriguez E.Y."/>
            <person name="Gruber S."/>
            <person name="Han C."/>
            <person name="Henrissat B."/>
            <person name="Hermosa R."/>
            <person name="Hernandez-Onate M."/>
            <person name="Karaffa L."/>
            <person name="Kosti I."/>
            <person name="Le Crom S."/>
            <person name="Lindquist E."/>
            <person name="Lucas S."/>
            <person name="Luebeck M."/>
            <person name="Luebeck P.S."/>
            <person name="Margeot A."/>
            <person name="Metz B."/>
            <person name="Misra M."/>
            <person name="Nevalainen H."/>
            <person name="Omann M."/>
            <person name="Packer N."/>
            <person name="Perrone G."/>
            <person name="Uresti-Rivera E.E."/>
            <person name="Salamov A."/>
            <person name="Schmoll M."/>
            <person name="Seiboth B."/>
            <person name="Shapiro H."/>
            <person name="Sukno S."/>
            <person name="Tamayo-Ramos J.A."/>
            <person name="Tisch D."/>
            <person name="Wiest A."/>
            <person name="Wilkinson H.H."/>
            <person name="Zhang M."/>
            <person name="Coutinho P.M."/>
            <person name="Kenerley C.M."/>
            <person name="Monte E."/>
            <person name="Baker S.E."/>
            <person name="Grigoriev I.V."/>
        </authorList>
    </citation>
    <scope>NUCLEOTIDE SEQUENCE [LARGE SCALE GENOMIC DNA]</scope>
    <source>
        <strain evidence="14">ATCC 20476 / IMI 206040</strain>
    </source>
</reference>
<dbReference type="InterPro" id="IPR018108">
    <property type="entry name" value="MCP_transmembrane"/>
</dbReference>
<dbReference type="OrthoDB" id="10266426at2759"/>
<keyword evidence="14" id="KW-1185">Reference proteome</keyword>
<name>G9NDX1_HYPAI</name>
<feature type="region of interest" description="Disordered" evidence="11">
    <location>
        <begin position="241"/>
        <end position="260"/>
    </location>
</feature>
<keyword evidence="2 10" id="KW-0813">Transport</keyword>
<dbReference type="Proteomes" id="UP000005426">
    <property type="component" value="Unassembled WGS sequence"/>
</dbReference>
<evidence type="ECO:0008006" key="15">
    <source>
        <dbReference type="Google" id="ProtNLM"/>
    </source>
</evidence>
<evidence type="ECO:0000256" key="10">
    <source>
        <dbReference type="RuleBase" id="RU000488"/>
    </source>
</evidence>
<protein>
    <recommendedName>
        <fullName evidence="15">Mitochondrial carrier protein</fullName>
    </recommendedName>
</protein>
<evidence type="ECO:0000256" key="6">
    <source>
        <dbReference type="ARBA" id="ARBA00022989"/>
    </source>
</evidence>
<evidence type="ECO:0000256" key="11">
    <source>
        <dbReference type="SAM" id="MobiDB-lite"/>
    </source>
</evidence>
<keyword evidence="3 9" id="KW-0812">Transmembrane</keyword>
<dbReference type="AlphaFoldDB" id="G9NDX1"/>
<dbReference type="OMA" id="THESIMG"/>
<comment type="similarity">
    <text evidence="10">Belongs to the mitochondrial carrier (TC 2.A.29) family.</text>
</comment>
<dbReference type="Gene3D" id="1.50.40.10">
    <property type="entry name" value="Mitochondrial carrier domain"/>
    <property type="match status" value="2"/>
</dbReference>
<comment type="subcellular location">
    <subcellularLocation>
        <location evidence="1">Mitochondrion inner membrane</location>
        <topology evidence="1">Multi-pass membrane protein</topology>
    </subcellularLocation>
</comment>
<feature type="repeat" description="Solcar" evidence="9">
    <location>
        <begin position="203"/>
        <end position="319"/>
    </location>
</feature>
<dbReference type="PANTHER" id="PTHR45829">
    <property type="entry name" value="MITOCHONDRIAL CARRIER PROTEIN RIM2"/>
    <property type="match status" value="1"/>
</dbReference>
<evidence type="ECO:0000256" key="1">
    <source>
        <dbReference type="ARBA" id="ARBA00004448"/>
    </source>
</evidence>
<accession>G9NDX1</accession>
<evidence type="ECO:0000256" key="3">
    <source>
        <dbReference type="ARBA" id="ARBA00022692"/>
    </source>
</evidence>
<evidence type="ECO:0000256" key="4">
    <source>
        <dbReference type="ARBA" id="ARBA00022737"/>
    </source>
</evidence>
<proteinExistence type="inferred from homology"/>
<keyword evidence="4" id="KW-0677">Repeat</keyword>
<organism evidence="13 14">
    <name type="scientific">Hypocrea atroviridis (strain ATCC 20476 / IMI 206040)</name>
    <name type="common">Trichoderma atroviride</name>
    <dbReference type="NCBI Taxonomy" id="452589"/>
    <lineage>
        <taxon>Eukaryota</taxon>
        <taxon>Fungi</taxon>
        <taxon>Dikarya</taxon>
        <taxon>Ascomycota</taxon>
        <taxon>Pezizomycotina</taxon>
        <taxon>Sordariomycetes</taxon>
        <taxon>Hypocreomycetidae</taxon>
        <taxon>Hypocreales</taxon>
        <taxon>Hypocreaceae</taxon>
        <taxon>Trichoderma</taxon>
    </lineage>
</organism>
<dbReference type="PROSITE" id="PS50920">
    <property type="entry name" value="SOLCAR"/>
    <property type="match status" value="1"/>
</dbReference>
<dbReference type="EMBL" id="ABDG02000009">
    <property type="protein sequence ID" value="EHK51141.1"/>
    <property type="molecule type" value="Genomic_DNA"/>
</dbReference>
<evidence type="ECO:0000256" key="12">
    <source>
        <dbReference type="SAM" id="Phobius"/>
    </source>
</evidence>
<dbReference type="Pfam" id="PF00153">
    <property type="entry name" value="Mito_carr"/>
    <property type="match status" value="2"/>
</dbReference>
<evidence type="ECO:0000313" key="14">
    <source>
        <dbReference type="Proteomes" id="UP000005426"/>
    </source>
</evidence>
<dbReference type="GO" id="GO:1990519">
    <property type="term" value="P:pyrimidine nucleotide import into mitochondrion"/>
    <property type="evidence" value="ECO:0007669"/>
    <property type="project" value="TreeGrafter"/>
</dbReference>
<dbReference type="InterPro" id="IPR049562">
    <property type="entry name" value="SLC25A33/36-like"/>
</dbReference>
<dbReference type="GO" id="GO:0015218">
    <property type="term" value="F:pyrimidine nucleotide transmembrane transporter activity"/>
    <property type="evidence" value="ECO:0007669"/>
    <property type="project" value="InterPro"/>
</dbReference>
<dbReference type="HOGENOM" id="CLU_015166_6_1_1"/>
<sequence length="339" mass="38476">MCVKHQEPSLFNAQKTENPYVGGHYHQLCPHESTCRLTHLEDLTLGLSNTSIRSLAGAISGVASSVVTCPLDVIKTKLQGRHGLQLWTLDTVSKRRSFQNRGMIGTGRSIWHERGLIKKFILTCTKRPTTYMDIFMYISSYWRCLFYIDYISIVGYQNQINVSIKRRYREHYWRVQVHHRCRSEDRYLTGTGLGNWREDQGLFQVLGILAASSASKACATAATYPHEVIRTRLQTQRLVRPPSYRGSSMDASSQWKGINNDGRRPQMSPIVYRGAVNTLKIILRDEGWRALYSGMGTSLIGAIPASATTMLVYEAVVQLIKKSRTKGRRKLKLQDGSTK</sequence>
<evidence type="ECO:0000313" key="13">
    <source>
        <dbReference type="EMBL" id="EHK51141.1"/>
    </source>
</evidence>
<keyword evidence="5" id="KW-0999">Mitochondrion inner membrane</keyword>
<keyword evidence="8 9" id="KW-0472">Membrane</keyword>
<evidence type="ECO:0000256" key="5">
    <source>
        <dbReference type="ARBA" id="ARBA00022792"/>
    </source>
</evidence>
<dbReference type="SUPFAM" id="SSF103506">
    <property type="entry name" value="Mitochondrial carrier"/>
    <property type="match status" value="1"/>
</dbReference>
<comment type="caution">
    <text evidence="13">The sequence shown here is derived from an EMBL/GenBank/DDBJ whole genome shotgun (WGS) entry which is preliminary data.</text>
</comment>
<dbReference type="GO" id="GO:0005743">
    <property type="term" value="C:mitochondrial inner membrane"/>
    <property type="evidence" value="ECO:0007669"/>
    <property type="project" value="UniProtKB-SubCell"/>
</dbReference>
<gene>
    <name evidence="13" type="ORF">TRIATDRAFT_83961</name>
</gene>
<dbReference type="InterPro" id="IPR023395">
    <property type="entry name" value="MCP_dom_sf"/>
</dbReference>
<feature type="transmembrane region" description="Helical" evidence="12">
    <location>
        <begin position="299"/>
        <end position="320"/>
    </location>
</feature>
<evidence type="ECO:0000256" key="8">
    <source>
        <dbReference type="ARBA" id="ARBA00023136"/>
    </source>
</evidence>
<keyword evidence="6 12" id="KW-1133">Transmembrane helix</keyword>
<feature type="compositionally biased region" description="Polar residues" evidence="11">
    <location>
        <begin position="245"/>
        <end position="257"/>
    </location>
</feature>
<evidence type="ECO:0000256" key="7">
    <source>
        <dbReference type="ARBA" id="ARBA00023128"/>
    </source>
</evidence>
<evidence type="ECO:0000256" key="2">
    <source>
        <dbReference type="ARBA" id="ARBA00022448"/>
    </source>
</evidence>
<evidence type="ECO:0000256" key="9">
    <source>
        <dbReference type="PROSITE-ProRule" id="PRU00282"/>
    </source>
</evidence>